<comment type="caution">
    <text evidence="2">The sequence shown here is derived from an EMBL/GenBank/DDBJ whole genome shotgun (WGS) entry which is preliminary data.</text>
</comment>
<keyword evidence="3" id="KW-1185">Reference proteome</keyword>
<dbReference type="InterPro" id="IPR003737">
    <property type="entry name" value="GlcNAc_PI_deacetylase-related"/>
</dbReference>
<evidence type="ECO:0000256" key="1">
    <source>
        <dbReference type="SAM" id="MobiDB-lite"/>
    </source>
</evidence>
<evidence type="ECO:0000313" key="2">
    <source>
        <dbReference type="EMBL" id="TCZ61317.1"/>
    </source>
</evidence>
<dbReference type="PANTHER" id="PTHR12993">
    <property type="entry name" value="N-ACETYLGLUCOSAMINYL-PHOSPHATIDYLINOSITOL DE-N-ACETYLASE-RELATED"/>
    <property type="match status" value="1"/>
</dbReference>
<dbReference type="Pfam" id="PF02585">
    <property type="entry name" value="PIG-L"/>
    <property type="match status" value="1"/>
</dbReference>
<dbReference type="AlphaFoldDB" id="A0A4R4DL75"/>
<dbReference type="OrthoDB" id="128519at2"/>
<dbReference type="InterPro" id="IPR024078">
    <property type="entry name" value="LmbE-like_dom_sf"/>
</dbReference>
<dbReference type="GO" id="GO:0016811">
    <property type="term" value="F:hydrolase activity, acting on carbon-nitrogen (but not peptide) bonds, in linear amides"/>
    <property type="evidence" value="ECO:0007669"/>
    <property type="project" value="TreeGrafter"/>
</dbReference>
<accession>A0A4R4DL75</accession>
<sequence length="282" mass="29967">MRWRRRRAAPTSRRPPTTRAAPSVTPADLPAWLAARGGPAPWRVLVVTAHPDDEVIGIGGHLPLLPRARLLHVTDGAPRDGRDAAAHGFGSCADYAAARRRELAAALCLAGLPASATGCLGIPDQEAALHLPEIARTVGAAIAECGAEAVLTQAYEGGHPDHDATAFAVHRAARASGVPVFEMTGYHAGPEGIAVGDFLRGFGPAPTTLPLSPEQSALKRRMLDCFATQRQVLAAFPIGPERLRPAPRYDFTRPPHPGRLFYENFPWGMSGDRFRQLAAAAA</sequence>
<feature type="compositionally biased region" description="Low complexity" evidence="1">
    <location>
        <begin position="9"/>
        <end position="25"/>
    </location>
</feature>
<dbReference type="EMBL" id="SKBM01000010">
    <property type="protein sequence ID" value="TCZ61317.1"/>
    <property type="molecule type" value="Genomic_DNA"/>
</dbReference>
<name>A0A4R4DL75_9PROT</name>
<dbReference type="Proteomes" id="UP000295023">
    <property type="component" value="Unassembled WGS sequence"/>
</dbReference>
<dbReference type="SUPFAM" id="SSF102588">
    <property type="entry name" value="LmbE-like"/>
    <property type="match status" value="1"/>
</dbReference>
<feature type="region of interest" description="Disordered" evidence="1">
    <location>
        <begin position="1"/>
        <end position="25"/>
    </location>
</feature>
<protein>
    <submittedName>
        <fullName evidence="2">PIG-L family deacetylase</fullName>
    </submittedName>
</protein>
<dbReference type="Gene3D" id="3.40.50.10320">
    <property type="entry name" value="LmbE-like"/>
    <property type="match status" value="1"/>
</dbReference>
<evidence type="ECO:0000313" key="3">
    <source>
        <dbReference type="Proteomes" id="UP000295023"/>
    </source>
</evidence>
<dbReference type="PANTHER" id="PTHR12993:SF29">
    <property type="entry name" value="BLR3841 PROTEIN"/>
    <property type="match status" value="1"/>
</dbReference>
<organism evidence="2 3">
    <name type="scientific">Roseicella aquatilis</name>
    <dbReference type="NCBI Taxonomy" id="2527868"/>
    <lineage>
        <taxon>Bacteria</taxon>
        <taxon>Pseudomonadati</taxon>
        <taxon>Pseudomonadota</taxon>
        <taxon>Alphaproteobacteria</taxon>
        <taxon>Acetobacterales</taxon>
        <taxon>Roseomonadaceae</taxon>
        <taxon>Roseicella</taxon>
    </lineage>
</organism>
<proteinExistence type="predicted"/>
<reference evidence="2 3" key="1">
    <citation type="submission" date="2019-03" db="EMBL/GenBank/DDBJ databases">
        <title>Paracraurococcus aquatilis NE82 genome sequence.</title>
        <authorList>
            <person name="Zhao Y."/>
            <person name="Du Z."/>
        </authorList>
    </citation>
    <scope>NUCLEOTIDE SEQUENCE [LARGE SCALE GENOMIC DNA]</scope>
    <source>
        <strain evidence="2 3">NE82</strain>
    </source>
</reference>
<gene>
    <name evidence="2" type="ORF">EXY23_12285</name>
</gene>